<evidence type="ECO:0000313" key="14">
    <source>
        <dbReference type="Proteomes" id="UP000243975"/>
    </source>
</evidence>
<dbReference type="PROSITE" id="PS50195">
    <property type="entry name" value="PX"/>
    <property type="match status" value="1"/>
</dbReference>
<feature type="compositionally biased region" description="Low complexity" evidence="11">
    <location>
        <begin position="273"/>
        <end position="289"/>
    </location>
</feature>
<evidence type="ECO:0000256" key="1">
    <source>
        <dbReference type="ARBA" id="ARBA00004481"/>
    </source>
</evidence>
<feature type="compositionally biased region" description="Polar residues" evidence="11">
    <location>
        <begin position="478"/>
        <end position="491"/>
    </location>
</feature>
<dbReference type="EMBL" id="LEKV01001853">
    <property type="protein sequence ID" value="KVI06045.1"/>
    <property type="molecule type" value="Genomic_DNA"/>
</dbReference>
<dbReference type="InterPro" id="IPR001683">
    <property type="entry name" value="PX_dom"/>
</dbReference>
<dbReference type="GO" id="GO:0005829">
    <property type="term" value="C:cytosol"/>
    <property type="evidence" value="ECO:0007669"/>
    <property type="project" value="UniProtKB-SubCell"/>
</dbReference>
<evidence type="ECO:0000256" key="4">
    <source>
        <dbReference type="ARBA" id="ARBA00022490"/>
    </source>
</evidence>
<dbReference type="GO" id="GO:0015031">
    <property type="term" value="P:protein transport"/>
    <property type="evidence" value="ECO:0007669"/>
    <property type="project" value="UniProtKB-KW"/>
</dbReference>
<dbReference type="GO" id="GO:0035091">
    <property type="term" value="F:phosphatidylinositol binding"/>
    <property type="evidence" value="ECO:0007669"/>
    <property type="project" value="InterPro"/>
</dbReference>
<organism evidence="13 14">
    <name type="scientific">Cynara cardunculus var. scolymus</name>
    <name type="common">Globe artichoke</name>
    <name type="synonym">Cynara scolymus</name>
    <dbReference type="NCBI Taxonomy" id="59895"/>
    <lineage>
        <taxon>Eukaryota</taxon>
        <taxon>Viridiplantae</taxon>
        <taxon>Streptophyta</taxon>
        <taxon>Embryophyta</taxon>
        <taxon>Tracheophyta</taxon>
        <taxon>Spermatophyta</taxon>
        <taxon>Magnoliopsida</taxon>
        <taxon>eudicotyledons</taxon>
        <taxon>Gunneridae</taxon>
        <taxon>Pentapetalae</taxon>
        <taxon>asterids</taxon>
        <taxon>campanulids</taxon>
        <taxon>Asterales</taxon>
        <taxon>Asteraceae</taxon>
        <taxon>Carduoideae</taxon>
        <taxon>Cardueae</taxon>
        <taxon>Carduinae</taxon>
        <taxon>Cynara</taxon>
    </lineage>
</organism>
<dbReference type="OMA" id="SMSNHRK"/>
<evidence type="ECO:0000256" key="2">
    <source>
        <dbReference type="ARBA" id="ARBA00004514"/>
    </source>
</evidence>
<keyword evidence="4" id="KW-0963">Cytoplasm</keyword>
<proteinExistence type="predicted"/>
<name>A0A118K3K0_CYNCS</name>
<keyword evidence="6" id="KW-0653">Protein transport</keyword>
<dbReference type="AlphaFoldDB" id="A0A118K3K0"/>
<feature type="coiled-coil region" evidence="10">
    <location>
        <begin position="504"/>
        <end position="612"/>
    </location>
</feature>
<evidence type="ECO:0000256" key="3">
    <source>
        <dbReference type="ARBA" id="ARBA00022448"/>
    </source>
</evidence>
<feature type="compositionally biased region" description="Basic and acidic residues" evidence="11">
    <location>
        <begin position="292"/>
        <end position="301"/>
    </location>
</feature>
<evidence type="ECO:0000256" key="6">
    <source>
        <dbReference type="ARBA" id="ARBA00022927"/>
    </source>
</evidence>
<dbReference type="InterPro" id="IPR036871">
    <property type="entry name" value="PX_dom_sf"/>
</dbReference>
<dbReference type="PANTHER" id="PTHR46856">
    <property type="entry name" value="PX DOMAIN-CONTAINING PROTEIN EREL1-RELATED"/>
    <property type="match status" value="1"/>
</dbReference>
<reference evidence="13 14" key="1">
    <citation type="journal article" date="2016" name="Sci. Rep.">
        <title>The genome sequence of the outbreeding globe artichoke constructed de novo incorporating a phase-aware low-pass sequencing strategy of F1 progeny.</title>
        <authorList>
            <person name="Scaglione D."/>
            <person name="Reyes-Chin-Wo S."/>
            <person name="Acquadro A."/>
            <person name="Froenicke L."/>
            <person name="Portis E."/>
            <person name="Beitel C."/>
            <person name="Tirone M."/>
            <person name="Mauro R."/>
            <person name="Lo Monaco A."/>
            <person name="Mauromicale G."/>
            <person name="Faccioli P."/>
            <person name="Cattivelli L."/>
            <person name="Rieseberg L."/>
            <person name="Michelmore R."/>
            <person name="Lanteri S."/>
        </authorList>
    </citation>
    <scope>NUCLEOTIDE SEQUENCE [LARGE SCALE GENOMIC DNA]</scope>
    <source>
        <strain evidence="13">2C</strain>
    </source>
</reference>
<dbReference type="FunFam" id="3.30.1520.10:FF:000060">
    <property type="entry name" value="Phox (PX) domain-containing protein"/>
    <property type="match status" value="1"/>
</dbReference>
<dbReference type="InterPro" id="IPR044588">
    <property type="entry name" value="EREX-like"/>
</dbReference>
<evidence type="ECO:0000256" key="8">
    <source>
        <dbReference type="ARBA" id="ARBA00023136"/>
    </source>
</evidence>
<feature type="region of interest" description="Disordered" evidence="11">
    <location>
        <begin position="273"/>
        <end position="319"/>
    </location>
</feature>
<evidence type="ECO:0000256" key="5">
    <source>
        <dbReference type="ARBA" id="ARBA00022753"/>
    </source>
</evidence>
<dbReference type="Gramene" id="KVI06045">
    <property type="protein sequence ID" value="KVI06045"/>
    <property type="gene ID" value="Ccrd_015613"/>
</dbReference>
<keyword evidence="8" id="KW-0472">Membrane</keyword>
<feature type="region of interest" description="Disordered" evidence="11">
    <location>
        <begin position="475"/>
        <end position="497"/>
    </location>
</feature>
<dbReference type="PANTHER" id="PTHR46856:SF3">
    <property type="entry name" value="PX DOMAIN-CONTAINING PROTEIN EREX"/>
    <property type="match status" value="1"/>
</dbReference>
<dbReference type="Proteomes" id="UP000243975">
    <property type="component" value="Unassembled WGS sequence"/>
</dbReference>
<feature type="region of interest" description="Disordered" evidence="11">
    <location>
        <begin position="46"/>
        <end position="76"/>
    </location>
</feature>
<dbReference type="STRING" id="59895.A0A118K3K0"/>
<keyword evidence="3" id="KW-0813">Transport</keyword>
<evidence type="ECO:0000256" key="11">
    <source>
        <dbReference type="SAM" id="MobiDB-lite"/>
    </source>
</evidence>
<dbReference type="SUPFAM" id="SSF64268">
    <property type="entry name" value="PX domain"/>
    <property type="match status" value="1"/>
</dbReference>
<gene>
    <name evidence="13" type="ORF">Ccrd_015613</name>
</gene>
<accession>A0A118K3K0</accession>
<evidence type="ECO:0000313" key="13">
    <source>
        <dbReference type="EMBL" id="KVI06045.1"/>
    </source>
</evidence>
<evidence type="ECO:0000256" key="9">
    <source>
        <dbReference type="ARBA" id="ARBA00055681"/>
    </source>
</evidence>
<feature type="domain" description="PX" evidence="12">
    <location>
        <begin position="102"/>
        <end position="219"/>
    </location>
</feature>
<comment type="subcellular location">
    <subcellularLocation>
        <location evidence="2">Cytoplasm</location>
        <location evidence="2">Cytosol</location>
    </subcellularLocation>
    <subcellularLocation>
        <location evidence="1">Endosome membrane</location>
        <topology evidence="1">Peripheral membrane protein</topology>
    </subcellularLocation>
</comment>
<evidence type="ECO:0000259" key="12">
    <source>
        <dbReference type="PROSITE" id="PS50195"/>
    </source>
</evidence>
<protein>
    <submittedName>
        <fullName evidence="13">Phox homologous domain-containing protein</fullName>
    </submittedName>
</protein>
<dbReference type="Gene3D" id="3.30.1520.10">
    <property type="entry name" value="Phox-like domain"/>
    <property type="match status" value="1"/>
</dbReference>
<keyword evidence="5" id="KW-0967">Endosome</keyword>
<dbReference type="SMART" id="SM00312">
    <property type="entry name" value="PX"/>
    <property type="match status" value="1"/>
</dbReference>
<dbReference type="GO" id="GO:0010008">
    <property type="term" value="C:endosome membrane"/>
    <property type="evidence" value="ECO:0007669"/>
    <property type="project" value="UniProtKB-SubCell"/>
</dbReference>
<keyword evidence="14" id="KW-1185">Reference proteome</keyword>
<evidence type="ECO:0000256" key="7">
    <source>
        <dbReference type="ARBA" id="ARBA00023054"/>
    </source>
</evidence>
<dbReference type="Pfam" id="PF00787">
    <property type="entry name" value="PX"/>
    <property type="match status" value="1"/>
</dbReference>
<comment type="function">
    <text evidence="9">Acts as an effector of RABF2A and RABF2B. Involved in vacuolar transport of storage proteins. Regulates membrane trafficking to protein storage vacuoles (PSVs). Binds specifically to phosphatidylinositol 3-monophosphate (PtdIns3P).</text>
</comment>
<evidence type="ECO:0000256" key="10">
    <source>
        <dbReference type="SAM" id="Coils"/>
    </source>
</evidence>
<keyword evidence="7 10" id="KW-0175">Coiled coil</keyword>
<comment type="caution">
    <text evidence="13">The sequence shown here is derived from an EMBL/GenBank/DDBJ whole genome shotgun (WGS) entry which is preliminary data.</text>
</comment>
<sequence>MSMYGYDVSFYDYGFSDPAITSSLYGNSLSPMAAAMDYDDGVYVRRRPPTRLGPSSKNPSSPPKHRHDGTSPLPLGMDWSLPPRIWEGRNSVWPHDSRRGWSYCVTVPSWTIVSSAGGSDTVFFRVQVGILSPEGTTTTRGVLRRFNDFLTLHSELRKEFPKKNLPPAPPRRLMKMRSSTLLEERRCALEVWVEKLFSDIDVSRTALVAIFLELEAAARQCMFLFLLNHPMSKLCHFIHGEWQVVLTCSVGISISACCELLEEESAANLVSSNQFPSNSGISSSSSISSDLRAPRPEKENYAEPNIDNASERENFRDNSSVNTFDGLREDFAEGKHDISNQHKILYRKSDTTIDGYHDDGGVLETSGLDSDFGGHASESSDKSIGKDVSSIRACETCNSGLGSSVGDSSLQGLQGDLVVALPSEERHKVNRVLTTVQQRLGTTKMDMEDLVVRLNQEIVAREYLTTKVKELEMELETRSQSSKENAQQAISTERERSTHLQWDMEELRRKCMEFELKLTTEQDARAYAESMKATAIQQNELLIKELDEAREQAEILRKQQDEVELKSKSDLKILVKEVKSLRTSHSELKQELSKCLEEKVELEKEKQRWESGNAIKTALLHECELLHDRLRECSVNFLFDEENKLIMDTSLSDAINLLETSDSQINLLLAEAQLLVAEDVKTTTGAADENDIQINRDDELRRLIGDILADNAKLRKQVISVIHTQLAIKDNGEDDDASIKTSPSNYP</sequence>